<evidence type="ECO:0000313" key="3">
    <source>
        <dbReference type="Proteomes" id="UP000613580"/>
    </source>
</evidence>
<name>A0A8H6TPS0_MYCCL</name>
<gene>
    <name evidence="2" type="ORF">HMN09_00140200</name>
</gene>
<feature type="compositionally biased region" description="Polar residues" evidence="1">
    <location>
        <begin position="23"/>
        <end position="41"/>
    </location>
</feature>
<sequence>MVSIIVDDRDPAIEYSGAWATTNSQGQSLGTPAEYQSTTKQPSEEESSLSFTFTGQSSFFFDYIIYYTSTRKTGQTVFLDDADVGPYSGTWTPINGNSSDSFFKHTHHATTSGGSSMSMVLDFADGDKLYLYGALGSSSETSNLVLSLLVSIDGASQSSVNPISADPGTLSTNNLIYQSPPQNAGTHSFDFIYTSGPQLGVDYFLLIGGTVISTGSGTGSATGMGLTTTLDGTPTMGGEFIHCACTSRED</sequence>
<keyword evidence="3" id="KW-1185">Reference proteome</keyword>
<evidence type="ECO:0000313" key="2">
    <source>
        <dbReference type="EMBL" id="KAF7320562.1"/>
    </source>
</evidence>
<reference evidence="2" key="1">
    <citation type="submission" date="2020-05" db="EMBL/GenBank/DDBJ databases">
        <title>Mycena genomes resolve the evolution of fungal bioluminescence.</title>
        <authorList>
            <person name="Tsai I.J."/>
        </authorList>
    </citation>
    <scope>NUCLEOTIDE SEQUENCE</scope>
    <source>
        <strain evidence="2">110903Hualien_Pintung</strain>
    </source>
</reference>
<dbReference type="AlphaFoldDB" id="A0A8H6TPS0"/>
<proteinExistence type="predicted"/>
<dbReference type="EMBL" id="JACAZE010000002">
    <property type="protein sequence ID" value="KAF7320562.1"/>
    <property type="molecule type" value="Genomic_DNA"/>
</dbReference>
<protein>
    <submittedName>
        <fullName evidence="2">Uncharacterized protein</fullName>
    </submittedName>
</protein>
<evidence type="ECO:0000256" key="1">
    <source>
        <dbReference type="SAM" id="MobiDB-lite"/>
    </source>
</evidence>
<accession>A0A8H6TPS0</accession>
<organism evidence="2 3">
    <name type="scientific">Mycena chlorophos</name>
    <name type="common">Agaric fungus</name>
    <name type="synonym">Agaricus chlorophos</name>
    <dbReference type="NCBI Taxonomy" id="658473"/>
    <lineage>
        <taxon>Eukaryota</taxon>
        <taxon>Fungi</taxon>
        <taxon>Dikarya</taxon>
        <taxon>Basidiomycota</taxon>
        <taxon>Agaricomycotina</taxon>
        <taxon>Agaricomycetes</taxon>
        <taxon>Agaricomycetidae</taxon>
        <taxon>Agaricales</taxon>
        <taxon>Marasmiineae</taxon>
        <taxon>Mycenaceae</taxon>
        <taxon>Mycena</taxon>
    </lineage>
</organism>
<dbReference type="OrthoDB" id="3265734at2759"/>
<feature type="region of interest" description="Disordered" evidence="1">
    <location>
        <begin position="23"/>
        <end position="47"/>
    </location>
</feature>
<dbReference type="Proteomes" id="UP000613580">
    <property type="component" value="Unassembled WGS sequence"/>
</dbReference>
<comment type="caution">
    <text evidence="2">The sequence shown here is derived from an EMBL/GenBank/DDBJ whole genome shotgun (WGS) entry which is preliminary data.</text>
</comment>